<evidence type="ECO:0000256" key="9">
    <source>
        <dbReference type="RuleBase" id="RU003355"/>
    </source>
</evidence>
<dbReference type="InterPro" id="IPR041469">
    <property type="entry name" value="Subtilisin-like_FN3"/>
</dbReference>
<dbReference type="PROSITE" id="PS51892">
    <property type="entry name" value="SUBTILASE"/>
    <property type="match status" value="1"/>
</dbReference>
<keyword evidence="2" id="KW-0964">Secreted</keyword>
<feature type="domain" description="Subtilisin-like protease fibronectin type-III" evidence="14">
    <location>
        <begin position="686"/>
        <end position="781"/>
    </location>
</feature>
<comment type="similarity">
    <text evidence="1 8 9">Belongs to the peptidase S8 family.</text>
</comment>
<dbReference type="PROSITE" id="PS00138">
    <property type="entry name" value="SUBTILASE_SER"/>
    <property type="match status" value="1"/>
</dbReference>
<evidence type="ECO:0000259" key="12">
    <source>
        <dbReference type="Pfam" id="PF02225"/>
    </source>
</evidence>
<evidence type="ECO:0000256" key="2">
    <source>
        <dbReference type="ARBA" id="ARBA00022525"/>
    </source>
</evidence>
<feature type="active site" description="Charge relay system" evidence="7 8">
    <location>
        <position position="183"/>
    </location>
</feature>
<evidence type="ECO:0000256" key="1">
    <source>
        <dbReference type="ARBA" id="ARBA00011073"/>
    </source>
</evidence>
<accession>A0A8J4DT72</accession>
<dbReference type="InterPro" id="IPR045051">
    <property type="entry name" value="SBT"/>
</dbReference>
<feature type="active site" description="Charge relay system" evidence="7 8">
    <location>
        <position position="255"/>
    </location>
</feature>
<dbReference type="EMBL" id="BOPF01000023">
    <property type="protein sequence ID" value="GIJ48926.1"/>
    <property type="molecule type" value="Genomic_DNA"/>
</dbReference>
<dbReference type="Gene3D" id="2.60.40.2310">
    <property type="match status" value="1"/>
</dbReference>
<dbReference type="GO" id="GO:0004252">
    <property type="term" value="F:serine-type endopeptidase activity"/>
    <property type="evidence" value="ECO:0007669"/>
    <property type="project" value="UniProtKB-UniRule"/>
</dbReference>
<dbReference type="Pfam" id="PF02225">
    <property type="entry name" value="PA"/>
    <property type="match status" value="1"/>
</dbReference>
<dbReference type="PROSITE" id="PS00136">
    <property type="entry name" value="SUBTILASE_ASP"/>
    <property type="match status" value="1"/>
</dbReference>
<keyword evidence="6 8" id="KW-0720">Serine protease</keyword>
<feature type="domain" description="PA" evidence="12">
    <location>
        <begin position="412"/>
        <end position="502"/>
    </location>
</feature>
<protein>
    <submittedName>
        <fullName evidence="15">Uncharacterized protein</fullName>
    </submittedName>
</protein>
<dbReference type="Gene3D" id="3.30.70.80">
    <property type="entry name" value="Peptidase S8 propeptide/proteinase inhibitor I9"/>
    <property type="match status" value="1"/>
</dbReference>
<feature type="chain" id="PRO_5035291547" evidence="10">
    <location>
        <begin position="36"/>
        <end position="992"/>
    </location>
</feature>
<sequence length="992" mass="101009">MSLPVRSGRKRPVLLAIATTAVTLVALAPPGSAAAAPEQAGIYIVQLAGAPIAGYTGGVAGIAATKPTPGAKIDTKAWNFTAYRDHLRTKRAEALKGAKVDAKKTVATYDTTLNGFAAKITPSEAAKLSRTAGVVKVVKSEVYSTKTISTPAFLGLDGATGTWKKQFGDVSHAGEGTVVGIIDTGIWPENPSFAPLPEPRPDQDVIDAKWQGECQYGDEQPVDCNNKLIGARYFNLGSVDIIDEEFVSPRDFDGHGTHTASTAAGNNDVAAVINGVEVGKASGMAPAARLAAYKICWELPDFSTANCGSAETVAAVEAAVLDGVDVINYSIGGPSGATTDMVSSAFYYAAAAGVFVATSAGNTPGASTVAHVSPWTTTVAASTHDRASSKSVTLGNGATYTGAGIGPAVPSAPLVDAAVAGKAGVDPAEAELCFIDSLDPAKVTGKIVLCRRGVNARTDKSFAVQQAGGVGMVMYNPAPNSLNADFHYVPSVHVNHTDGAAIKAYAATTGATASLAAAVKVTAQAPAMASFSSQGPAVAGGGDLLKPDITAPGVDVIAAVSPAGNLGNNFNALSGTSMSSPHIAGIAALLKSKNPTWSPMAIKSAIMTTAGQVDNTGAPIQRDGAAANPFDFGSGHVRPGSAFDPGIVYDSTPLEWTQYSCSIDEHQYFEDGTDVCGVLPQSDPSDLNYASIAVGDLAGKQTITRTVTNTTNQASVYFPRVEAPAGYTVKVTPSALTVLPRKSASFTVEITRTTAAKGTWAFGSLTWSDLRGHSARSPIAVRGADLAASNQVLLQGASGSLPLSVRSATAGTLTTKAYGLVESTTHTQHMTGPETGFNTGAPAESPGAKKVTVTVPAGSKGARFATFDSDHVKATDVDLFLYKDGALVGTSAGGTSNEGISVTEPGTYDVWVVAFALPPGVPEVDTVLHSFVVPGTSGGSLSVTPTTQSVTPGKAATVTASWSGAVPGKHYVGVVEYAVGTVTDRTVLVINA</sequence>
<dbReference type="InterPro" id="IPR046450">
    <property type="entry name" value="PA_dom_sf"/>
</dbReference>
<feature type="signal peptide" evidence="10">
    <location>
        <begin position="1"/>
        <end position="35"/>
    </location>
</feature>
<evidence type="ECO:0000256" key="5">
    <source>
        <dbReference type="ARBA" id="ARBA00022801"/>
    </source>
</evidence>
<dbReference type="InterPro" id="IPR000209">
    <property type="entry name" value="Peptidase_S8/S53_dom"/>
</dbReference>
<dbReference type="InterPro" id="IPR003137">
    <property type="entry name" value="PA_domain"/>
</dbReference>
<evidence type="ECO:0000256" key="10">
    <source>
        <dbReference type="SAM" id="SignalP"/>
    </source>
</evidence>
<evidence type="ECO:0000259" key="13">
    <source>
        <dbReference type="Pfam" id="PF05922"/>
    </source>
</evidence>
<feature type="domain" description="Inhibitor I9" evidence="13">
    <location>
        <begin position="92"/>
        <end position="145"/>
    </location>
</feature>
<evidence type="ECO:0000256" key="8">
    <source>
        <dbReference type="PROSITE-ProRule" id="PRU01240"/>
    </source>
</evidence>
<dbReference type="InterPro" id="IPR037045">
    <property type="entry name" value="S8pro/Inhibitor_I9_sf"/>
</dbReference>
<keyword evidence="16" id="KW-1185">Reference proteome</keyword>
<feature type="domain" description="Peptidase S8/S53" evidence="11">
    <location>
        <begin position="174"/>
        <end position="617"/>
    </location>
</feature>
<dbReference type="Gene3D" id="3.50.30.30">
    <property type="match status" value="1"/>
</dbReference>
<evidence type="ECO:0000256" key="3">
    <source>
        <dbReference type="ARBA" id="ARBA00022670"/>
    </source>
</evidence>
<keyword evidence="4 10" id="KW-0732">Signal</keyword>
<evidence type="ECO:0000313" key="15">
    <source>
        <dbReference type="EMBL" id="GIJ48926.1"/>
    </source>
</evidence>
<organism evidence="15 16">
    <name type="scientific">Virgisporangium aliadipatigenens</name>
    <dbReference type="NCBI Taxonomy" id="741659"/>
    <lineage>
        <taxon>Bacteria</taxon>
        <taxon>Bacillati</taxon>
        <taxon>Actinomycetota</taxon>
        <taxon>Actinomycetes</taxon>
        <taxon>Micromonosporales</taxon>
        <taxon>Micromonosporaceae</taxon>
        <taxon>Virgisporangium</taxon>
    </lineage>
</organism>
<dbReference type="SUPFAM" id="SSF52025">
    <property type="entry name" value="PA domain"/>
    <property type="match status" value="1"/>
</dbReference>
<dbReference type="Gene3D" id="3.40.50.200">
    <property type="entry name" value="Peptidase S8/S53 domain"/>
    <property type="match status" value="1"/>
</dbReference>
<comment type="caution">
    <text evidence="15">The sequence shown here is derived from an EMBL/GenBank/DDBJ whole genome shotgun (WGS) entry which is preliminary data.</text>
</comment>
<dbReference type="InterPro" id="IPR036852">
    <property type="entry name" value="Peptidase_S8/S53_dom_sf"/>
</dbReference>
<dbReference type="InterPro" id="IPR023827">
    <property type="entry name" value="Peptidase_S8_Asp-AS"/>
</dbReference>
<dbReference type="InterPro" id="IPR010259">
    <property type="entry name" value="S8pro/Inhibitor_I9"/>
</dbReference>
<proteinExistence type="inferred from homology"/>
<dbReference type="PRINTS" id="PR00723">
    <property type="entry name" value="SUBTILISIN"/>
</dbReference>
<dbReference type="Proteomes" id="UP000619260">
    <property type="component" value="Unassembled WGS sequence"/>
</dbReference>
<dbReference type="InterPro" id="IPR023828">
    <property type="entry name" value="Peptidase_S8_Ser-AS"/>
</dbReference>
<dbReference type="Pfam" id="PF17766">
    <property type="entry name" value="fn3_6"/>
    <property type="match status" value="1"/>
</dbReference>
<keyword evidence="3 8" id="KW-0645">Protease</keyword>
<dbReference type="CDD" id="cd02120">
    <property type="entry name" value="PA_subtilisin_like"/>
    <property type="match status" value="1"/>
</dbReference>
<evidence type="ECO:0000313" key="16">
    <source>
        <dbReference type="Proteomes" id="UP000619260"/>
    </source>
</evidence>
<dbReference type="InterPro" id="IPR015500">
    <property type="entry name" value="Peptidase_S8_subtilisin-rel"/>
</dbReference>
<dbReference type="GO" id="GO:0006508">
    <property type="term" value="P:proteolysis"/>
    <property type="evidence" value="ECO:0007669"/>
    <property type="project" value="UniProtKB-KW"/>
</dbReference>
<dbReference type="Pfam" id="PF05922">
    <property type="entry name" value="Inhibitor_I9"/>
    <property type="match status" value="1"/>
</dbReference>
<dbReference type="Pfam" id="PF00082">
    <property type="entry name" value="Peptidase_S8"/>
    <property type="match status" value="1"/>
</dbReference>
<gene>
    <name evidence="15" type="ORF">Val02_58120</name>
</gene>
<reference evidence="15" key="1">
    <citation type="submission" date="2021-01" db="EMBL/GenBank/DDBJ databases">
        <title>Whole genome shotgun sequence of Virgisporangium aliadipatigenens NBRC 105644.</title>
        <authorList>
            <person name="Komaki H."/>
            <person name="Tamura T."/>
        </authorList>
    </citation>
    <scope>NUCLEOTIDE SEQUENCE</scope>
    <source>
        <strain evidence="15">NBRC 105644</strain>
    </source>
</reference>
<evidence type="ECO:0000256" key="6">
    <source>
        <dbReference type="ARBA" id="ARBA00022825"/>
    </source>
</evidence>
<feature type="active site" description="Charge relay system" evidence="7 8">
    <location>
        <position position="577"/>
    </location>
</feature>
<evidence type="ECO:0000256" key="7">
    <source>
        <dbReference type="PIRSR" id="PIRSR615500-1"/>
    </source>
</evidence>
<dbReference type="PANTHER" id="PTHR10795">
    <property type="entry name" value="PROPROTEIN CONVERTASE SUBTILISIN/KEXIN"/>
    <property type="match status" value="1"/>
</dbReference>
<evidence type="ECO:0000256" key="4">
    <source>
        <dbReference type="ARBA" id="ARBA00022729"/>
    </source>
</evidence>
<name>A0A8J4DT72_9ACTN</name>
<evidence type="ECO:0000259" key="11">
    <source>
        <dbReference type="Pfam" id="PF00082"/>
    </source>
</evidence>
<dbReference type="RefSeq" id="WP_239153409.1">
    <property type="nucleotide sequence ID" value="NZ_BOPF01000023.1"/>
</dbReference>
<keyword evidence="5 8" id="KW-0378">Hydrolase</keyword>
<dbReference type="AlphaFoldDB" id="A0A8J4DT72"/>
<dbReference type="SUPFAM" id="SSF52743">
    <property type="entry name" value="Subtilisin-like"/>
    <property type="match status" value="1"/>
</dbReference>
<evidence type="ECO:0000259" key="14">
    <source>
        <dbReference type="Pfam" id="PF17766"/>
    </source>
</evidence>